<keyword evidence="6" id="KW-0378">Hydrolase</keyword>
<evidence type="ECO:0000256" key="1">
    <source>
        <dbReference type="ARBA" id="ARBA00005417"/>
    </source>
</evidence>
<dbReference type="PANTHER" id="PTHR43335">
    <property type="entry name" value="ABC TRANSPORTER, ATP-BINDING PROTEIN"/>
    <property type="match status" value="1"/>
</dbReference>
<dbReference type="AlphaFoldDB" id="A0A644YKK2"/>
<gene>
    <name evidence="6" type="primary">yxlF_7</name>
    <name evidence="6" type="ORF">SDC9_75447</name>
</gene>
<keyword evidence="3" id="KW-0547">Nucleotide-binding</keyword>
<dbReference type="PANTHER" id="PTHR43335:SF11">
    <property type="entry name" value="ABC TRANSPORTER RELATED"/>
    <property type="match status" value="1"/>
</dbReference>
<dbReference type="EC" id="3.6.3.-" evidence="6"/>
<dbReference type="SUPFAM" id="SSF52540">
    <property type="entry name" value="P-loop containing nucleoside triphosphate hydrolases"/>
    <property type="match status" value="1"/>
</dbReference>
<accession>A0A644YKK2</accession>
<dbReference type="EMBL" id="VSSQ01005378">
    <property type="protein sequence ID" value="MPM28910.1"/>
    <property type="molecule type" value="Genomic_DNA"/>
</dbReference>
<evidence type="ECO:0000256" key="2">
    <source>
        <dbReference type="ARBA" id="ARBA00022448"/>
    </source>
</evidence>
<evidence type="ECO:0000259" key="5">
    <source>
        <dbReference type="PROSITE" id="PS50893"/>
    </source>
</evidence>
<comment type="similarity">
    <text evidence="1">Belongs to the ABC transporter superfamily.</text>
</comment>
<sequence>MAMIELDSISKRYRTVQALKNVSLSVREGSVFGFLGPNSAGKTTLIRILARLIEPTSGSFSIDGKAMHHTKRLVGYLAQQPTFYPWMSARELLRFSGTLYGMSSSEIEKRIDELLPLCGIQMAADRRIGEYSGGMVQRLGIAQAILHRPKVVLLDEPASALDPIGRRDVLTLIGRLREETTVFMSSHILEDIQRVCDEVAIIADGSIVLQQNIQALLGCHARPLMRLQFKDSFTASTCKALLADLSVENSIEEATCIVISEADYHAKHAKIMRMLSDHGLQLLGLYKQNATLEDVFMHHIKERNHA</sequence>
<dbReference type="PROSITE" id="PS50893">
    <property type="entry name" value="ABC_TRANSPORTER_2"/>
    <property type="match status" value="1"/>
</dbReference>
<proteinExistence type="inferred from homology"/>
<protein>
    <submittedName>
        <fullName evidence="6">Putative ABC transporter ATP-binding protein YxlF</fullName>
        <ecNumber evidence="6">3.6.3.-</ecNumber>
    </submittedName>
</protein>
<keyword evidence="2" id="KW-0813">Transport</keyword>
<keyword evidence="4 6" id="KW-0067">ATP-binding</keyword>
<comment type="caution">
    <text evidence="6">The sequence shown here is derived from an EMBL/GenBank/DDBJ whole genome shotgun (WGS) entry which is preliminary data.</text>
</comment>
<evidence type="ECO:0000256" key="3">
    <source>
        <dbReference type="ARBA" id="ARBA00022741"/>
    </source>
</evidence>
<name>A0A644YKK2_9ZZZZ</name>
<dbReference type="Gene3D" id="3.40.50.300">
    <property type="entry name" value="P-loop containing nucleotide triphosphate hydrolases"/>
    <property type="match status" value="1"/>
</dbReference>
<reference evidence="6" key="1">
    <citation type="submission" date="2019-08" db="EMBL/GenBank/DDBJ databases">
        <authorList>
            <person name="Kucharzyk K."/>
            <person name="Murdoch R.W."/>
            <person name="Higgins S."/>
            <person name="Loffler F."/>
        </authorList>
    </citation>
    <scope>NUCLEOTIDE SEQUENCE</scope>
</reference>
<organism evidence="6">
    <name type="scientific">bioreactor metagenome</name>
    <dbReference type="NCBI Taxonomy" id="1076179"/>
    <lineage>
        <taxon>unclassified sequences</taxon>
        <taxon>metagenomes</taxon>
        <taxon>ecological metagenomes</taxon>
    </lineage>
</organism>
<evidence type="ECO:0000313" key="6">
    <source>
        <dbReference type="EMBL" id="MPM28910.1"/>
    </source>
</evidence>
<dbReference type="InterPro" id="IPR003593">
    <property type="entry name" value="AAA+_ATPase"/>
</dbReference>
<dbReference type="InterPro" id="IPR003439">
    <property type="entry name" value="ABC_transporter-like_ATP-bd"/>
</dbReference>
<evidence type="ECO:0000256" key="4">
    <source>
        <dbReference type="ARBA" id="ARBA00022840"/>
    </source>
</evidence>
<feature type="domain" description="ABC transporter" evidence="5">
    <location>
        <begin position="4"/>
        <end position="229"/>
    </location>
</feature>
<dbReference type="InterPro" id="IPR027417">
    <property type="entry name" value="P-loop_NTPase"/>
</dbReference>
<dbReference type="GO" id="GO:0016887">
    <property type="term" value="F:ATP hydrolysis activity"/>
    <property type="evidence" value="ECO:0007669"/>
    <property type="project" value="InterPro"/>
</dbReference>
<dbReference type="GO" id="GO:0005524">
    <property type="term" value="F:ATP binding"/>
    <property type="evidence" value="ECO:0007669"/>
    <property type="project" value="UniProtKB-KW"/>
</dbReference>
<dbReference type="SMART" id="SM00382">
    <property type="entry name" value="AAA"/>
    <property type="match status" value="1"/>
</dbReference>
<dbReference type="Pfam" id="PF00005">
    <property type="entry name" value="ABC_tran"/>
    <property type="match status" value="1"/>
</dbReference>